<name>A0AAN8YTF2_9MAGN</name>
<evidence type="ECO:0000313" key="2">
    <source>
        <dbReference type="EMBL" id="KAK6912047.1"/>
    </source>
</evidence>
<dbReference type="EMBL" id="JBAMMX010000028">
    <property type="protein sequence ID" value="KAK6912047.1"/>
    <property type="molecule type" value="Genomic_DNA"/>
</dbReference>
<dbReference type="GO" id="GO:0047617">
    <property type="term" value="F:fatty acyl-CoA hydrolase activity"/>
    <property type="evidence" value="ECO:0007669"/>
    <property type="project" value="InterPro"/>
</dbReference>
<dbReference type="AlphaFoldDB" id="A0AAN8YTF2"/>
<comment type="caution">
    <text evidence="2">The sequence shown here is derived from an EMBL/GenBank/DDBJ whole genome shotgun (WGS) entry which is preliminary data.</text>
</comment>
<keyword evidence="1" id="KW-0378">Hydrolase</keyword>
<dbReference type="SUPFAM" id="SSF54637">
    <property type="entry name" value="Thioesterase/thiol ester dehydrase-isomerase"/>
    <property type="match status" value="1"/>
</dbReference>
<organism evidence="2 3">
    <name type="scientific">Dillenia turbinata</name>
    <dbReference type="NCBI Taxonomy" id="194707"/>
    <lineage>
        <taxon>Eukaryota</taxon>
        <taxon>Viridiplantae</taxon>
        <taxon>Streptophyta</taxon>
        <taxon>Embryophyta</taxon>
        <taxon>Tracheophyta</taxon>
        <taxon>Spermatophyta</taxon>
        <taxon>Magnoliopsida</taxon>
        <taxon>eudicotyledons</taxon>
        <taxon>Gunneridae</taxon>
        <taxon>Pentapetalae</taxon>
        <taxon>Dilleniales</taxon>
        <taxon>Dilleniaceae</taxon>
        <taxon>Dillenia</taxon>
    </lineage>
</organism>
<sequence length="150" mass="16320">MGVEDGRLEEVLKLLESLSKGTKGGEFLAQCMMGLQVLQVKKGLLRCGFLVTDRVSDENGNWEVGAMTSLMDVVGFCAALTLVPAHSAIELSISCISTPKINEKVEIEAKVVGEKEKLTSAVVETRRKATNELIALGRLWMVSNIVTRKI</sequence>
<proteinExistence type="predicted"/>
<dbReference type="InterPro" id="IPR039298">
    <property type="entry name" value="ACOT13"/>
</dbReference>
<protein>
    <recommendedName>
        <fullName evidence="4">Thioesterase domain-containing protein</fullName>
    </recommendedName>
</protein>
<dbReference type="PANTHER" id="PTHR21660">
    <property type="entry name" value="THIOESTERASE SUPERFAMILY MEMBER-RELATED"/>
    <property type="match status" value="1"/>
</dbReference>
<reference evidence="2 3" key="1">
    <citation type="submission" date="2023-12" db="EMBL/GenBank/DDBJ databases">
        <title>A high-quality genome assembly for Dillenia turbinata (Dilleniales).</title>
        <authorList>
            <person name="Chanderbali A."/>
        </authorList>
    </citation>
    <scope>NUCLEOTIDE SEQUENCE [LARGE SCALE GENOMIC DNA]</scope>
    <source>
        <strain evidence="2">LSX21</strain>
        <tissue evidence="2">Leaf</tissue>
    </source>
</reference>
<dbReference type="CDD" id="cd03443">
    <property type="entry name" value="PaaI_thioesterase"/>
    <property type="match status" value="1"/>
</dbReference>
<evidence type="ECO:0000313" key="3">
    <source>
        <dbReference type="Proteomes" id="UP001370490"/>
    </source>
</evidence>
<accession>A0AAN8YTF2</accession>
<dbReference type="Gene3D" id="3.10.129.10">
    <property type="entry name" value="Hotdog Thioesterase"/>
    <property type="match status" value="1"/>
</dbReference>
<dbReference type="PANTHER" id="PTHR21660:SF1">
    <property type="entry name" value="ACYL-COENZYME A THIOESTERASE 13"/>
    <property type="match status" value="1"/>
</dbReference>
<keyword evidence="3" id="KW-1185">Reference proteome</keyword>
<evidence type="ECO:0000256" key="1">
    <source>
        <dbReference type="ARBA" id="ARBA00022801"/>
    </source>
</evidence>
<dbReference type="Proteomes" id="UP001370490">
    <property type="component" value="Unassembled WGS sequence"/>
</dbReference>
<evidence type="ECO:0008006" key="4">
    <source>
        <dbReference type="Google" id="ProtNLM"/>
    </source>
</evidence>
<gene>
    <name evidence="2" type="ORF">RJ641_024140</name>
</gene>
<dbReference type="InterPro" id="IPR029069">
    <property type="entry name" value="HotDog_dom_sf"/>
</dbReference>